<evidence type="ECO:0000313" key="2">
    <source>
        <dbReference type="EMBL" id="QQZ49029.1"/>
    </source>
</evidence>
<evidence type="ECO:0000256" key="1">
    <source>
        <dbReference type="SAM" id="MobiDB-lite"/>
    </source>
</evidence>
<reference evidence="2" key="1">
    <citation type="submission" date="2021-01" db="EMBL/GenBank/DDBJ databases">
        <title>Genome sequence of Phenylobacterium sp. 20VBR1 isolated from a valley glaceir, Ny-Alesund, Svalbard.</title>
        <authorList>
            <person name="Thomas F.A."/>
            <person name="Krishnan K.P."/>
            <person name="Sinha R.K."/>
        </authorList>
    </citation>
    <scope>NUCLEOTIDE SEQUENCE</scope>
    <source>
        <strain evidence="2">20VBR1</strain>
    </source>
</reference>
<gene>
    <name evidence="2" type="ORF">JKL49_17600</name>
</gene>
<dbReference type="AlphaFoldDB" id="A0A974P165"/>
<organism evidence="2">
    <name type="scientific">Phenylobacterium glaciei</name>
    <dbReference type="NCBI Taxonomy" id="2803784"/>
    <lineage>
        <taxon>Bacteria</taxon>
        <taxon>Pseudomonadati</taxon>
        <taxon>Pseudomonadota</taxon>
        <taxon>Alphaproteobacteria</taxon>
        <taxon>Caulobacterales</taxon>
        <taxon>Caulobacteraceae</taxon>
        <taxon>Phenylobacterium</taxon>
    </lineage>
</organism>
<protein>
    <submittedName>
        <fullName evidence="2">Uncharacterized protein</fullName>
    </submittedName>
</protein>
<sequence length="48" mass="5366">MGASCWRAVMADFAERGSGPRRRACRPGTPSGRPTIGPWRPAWRRRSP</sequence>
<accession>A0A974P165</accession>
<feature type="region of interest" description="Disordered" evidence="1">
    <location>
        <begin position="17"/>
        <end position="48"/>
    </location>
</feature>
<proteinExistence type="predicted"/>
<dbReference type="EMBL" id="CP068570">
    <property type="protein sequence ID" value="QQZ49029.1"/>
    <property type="molecule type" value="Genomic_DNA"/>
</dbReference>
<name>A0A974P165_9CAUL</name>